<name>A0ABY4PPL6_9ACTN</name>
<evidence type="ECO:0000256" key="2">
    <source>
        <dbReference type="ARBA" id="ARBA00035108"/>
    </source>
</evidence>
<evidence type="ECO:0000256" key="1">
    <source>
        <dbReference type="ARBA" id="ARBA00022987"/>
    </source>
</evidence>
<comment type="subcellular location">
    <subcellularLocation>
        <location evidence="2">Gas vesicle</location>
    </subcellularLocation>
</comment>
<dbReference type="Proteomes" id="UP000829992">
    <property type="component" value="Chromosome"/>
</dbReference>
<dbReference type="PANTHER" id="PTHR36852">
    <property type="entry name" value="PROTEIN GVPL 2"/>
    <property type="match status" value="1"/>
</dbReference>
<evidence type="ECO:0000313" key="5">
    <source>
        <dbReference type="EMBL" id="UQT55219.1"/>
    </source>
</evidence>
<proteinExistence type="inferred from homology"/>
<dbReference type="EMBL" id="CP097289">
    <property type="protein sequence ID" value="UQT55219.1"/>
    <property type="molecule type" value="Genomic_DNA"/>
</dbReference>
<keyword evidence="6" id="KW-1185">Reference proteome</keyword>
<gene>
    <name evidence="5" type="ORF">M4V62_08975</name>
</gene>
<keyword evidence="1" id="KW-0304">Gas vesicle</keyword>
<feature type="region of interest" description="Disordered" evidence="4">
    <location>
        <begin position="13"/>
        <end position="53"/>
    </location>
</feature>
<sequence>MSTYIYGIVGSRHPNLPDDVRETNAGDAGDAGSGANRANRANRANGMDGMNGIGEPPLPVRVVRRGELAALVSDAPGDLKPKQRDLLAHQNVLSEAGLCGAVLPMRFGSLAPDDDAVRTVLAERAEHYAERLRALDSRVEYNVKASHNERAVLHQVLAENPELRAMVEANQLAGGGSHEQKLRLGEKVAATVRARESSDADHVRRALEATTEAVYAGPEGTGWLADLSFLVHRDAAVGFLSAVAELRADQPHLDLRVRGPLPPYSFVESAGPSPAEGPTEPAG</sequence>
<evidence type="ECO:0000256" key="4">
    <source>
        <dbReference type="SAM" id="MobiDB-lite"/>
    </source>
</evidence>
<feature type="compositionally biased region" description="Low complexity" evidence="4">
    <location>
        <begin position="25"/>
        <end position="48"/>
    </location>
</feature>
<dbReference type="PANTHER" id="PTHR36852:SF1">
    <property type="entry name" value="PROTEIN GVPL 2"/>
    <property type="match status" value="1"/>
</dbReference>
<comment type="similarity">
    <text evidence="3">Belongs to the gas vesicle GvpF/GvpL family.</text>
</comment>
<reference evidence="5 6" key="1">
    <citation type="submission" date="2022-05" db="EMBL/GenBank/DDBJ databases">
        <authorList>
            <person name="Zhou X."/>
            <person name="Li K."/>
            <person name="Man Y."/>
        </authorList>
    </citation>
    <scope>NUCLEOTIDE SEQUENCE [LARGE SCALE GENOMIC DNA]</scope>
    <source>
        <strain evidence="5 6">MS405</strain>
    </source>
</reference>
<protein>
    <submittedName>
        <fullName evidence="5">GvpL/GvpF family gas vesicle protein</fullName>
    </submittedName>
</protein>
<accession>A0ABY4PPL6</accession>
<feature type="compositionally biased region" description="Basic and acidic residues" evidence="4">
    <location>
        <begin position="15"/>
        <end position="24"/>
    </location>
</feature>
<dbReference type="InterPro" id="IPR009430">
    <property type="entry name" value="GvpL/GvpF"/>
</dbReference>
<evidence type="ECO:0000256" key="3">
    <source>
        <dbReference type="ARBA" id="ARBA00035643"/>
    </source>
</evidence>
<organism evidence="5 6">
    <name type="scientific">Streptomyces durmitorensis</name>
    <dbReference type="NCBI Taxonomy" id="319947"/>
    <lineage>
        <taxon>Bacteria</taxon>
        <taxon>Bacillati</taxon>
        <taxon>Actinomycetota</taxon>
        <taxon>Actinomycetes</taxon>
        <taxon>Kitasatosporales</taxon>
        <taxon>Streptomycetaceae</taxon>
        <taxon>Streptomyces</taxon>
    </lineage>
</organism>
<dbReference type="RefSeq" id="WP_249586709.1">
    <property type="nucleotide sequence ID" value="NZ_BAAAQL010000008.1"/>
</dbReference>
<evidence type="ECO:0000313" key="6">
    <source>
        <dbReference type="Proteomes" id="UP000829992"/>
    </source>
</evidence>
<dbReference type="Pfam" id="PF06386">
    <property type="entry name" value="GvpL_GvpF"/>
    <property type="match status" value="1"/>
</dbReference>